<proteinExistence type="inferred from homology"/>
<dbReference type="EMBL" id="MF101428">
    <property type="protein sequence ID" value="ARW63450.1"/>
    <property type="molecule type" value="Genomic_DNA"/>
</dbReference>
<accession>A0A1Z1MBV1</accession>
<geneLocation type="chloroplast" evidence="5"/>
<gene>
    <name evidence="5" type="primary">ycf35</name>
</gene>
<dbReference type="PANTHER" id="PTHR39638:SF2">
    <property type="entry name" value="YCF35"/>
    <property type="match status" value="1"/>
</dbReference>
<evidence type="ECO:0000256" key="2">
    <source>
        <dbReference type="ARBA" id="ARBA00009068"/>
    </source>
</evidence>
<dbReference type="AlphaFoldDB" id="A0A1Z1MBV1"/>
<dbReference type="RefSeq" id="YP_009394888.1">
    <property type="nucleotide sequence ID" value="NC_035275.1"/>
</dbReference>
<name>A0A1Z1MBV1_POLUR</name>
<reference evidence="5" key="1">
    <citation type="journal article" date="2017" name="J. Phycol.">
        <title>Analysis of chloroplast genomes and a supermatrix inform reclassification of the Rhodomelaceae (Rhodophyta).</title>
        <authorList>
            <person name="Diaz-Tapia P."/>
            <person name="Maggs C.A."/>
            <person name="West J.A."/>
            <person name="Verbruggen H."/>
        </authorList>
    </citation>
    <scope>NUCLEOTIDE SEQUENCE</scope>
    <source>
        <strain evidence="5">PD550</strain>
    </source>
</reference>
<dbReference type="GeneID" id="33356823"/>
<dbReference type="InterPro" id="IPR009666">
    <property type="entry name" value="Uncharacterised_Ycf35"/>
</dbReference>
<evidence type="ECO:0000256" key="4">
    <source>
        <dbReference type="ARBA" id="ARBA00022640"/>
    </source>
</evidence>
<sequence length="134" mass="15807">MSHFSKIKTNISNIDILVKTIKQLGLTYKFIDVNNVSYGMQLKHENLLIYQMNQNFKDDPLCTFVWSGCEYNIVVDLQLWNLGMDFQYFVDRLSQQYAYNMIVSHSFLNGFQKVQEHVQDDGSIKLVLRRWNNG</sequence>
<comment type="subcellular location">
    <subcellularLocation>
        <location evidence="1">Plastid</location>
    </subcellularLocation>
</comment>
<dbReference type="PANTHER" id="PTHR39638">
    <property type="entry name" value="YCF35"/>
    <property type="match status" value="1"/>
</dbReference>
<dbReference type="GO" id="GO:0009536">
    <property type="term" value="C:plastid"/>
    <property type="evidence" value="ECO:0007669"/>
    <property type="project" value="UniProtKB-SubCell"/>
</dbReference>
<organism evidence="5">
    <name type="scientific">Polysiphonia urceolata</name>
    <name type="common">Red alga</name>
    <name type="synonym">Conferva urceolata</name>
    <dbReference type="NCBI Taxonomy" id="173545"/>
    <lineage>
        <taxon>Eukaryota</taxon>
        <taxon>Rhodophyta</taxon>
        <taxon>Florideophyceae</taxon>
        <taxon>Rhodymeniophycidae</taxon>
        <taxon>Ceramiales</taxon>
        <taxon>Rhodomelaceae</taxon>
        <taxon>Polysiphonioideae</taxon>
        <taxon>Polysiphonia</taxon>
    </lineage>
</organism>
<dbReference type="Pfam" id="PF06868">
    <property type="entry name" value="DUF1257"/>
    <property type="match status" value="1"/>
</dbReference>
<evidence type="ECO:0000256" key="3">
    <source>
        <dbReference type="ARBA" id="ARBA00021585"/>
    </source>
</evidence>
<protein>
    <recommendedName>
        <fullName evidence="3">Uncharacterized protein ycf35</fullName>
    </recommendedName>
</protein>
<evidence type="ECO:0000313" key="5">
    <source>
        <dbReference type="EMBL" id="ARW63450.1"/>
    </source>
</evidence>
<comment type="similarity">
    <text evidence="2">Belongs to the ycf35 family.</text>
</comment>
<keyword evidence="5" id="KW-0150">Chloroplast</keyword>
<keyword evidence="4 5" id="KW-0934">Plastid</keyword>
<evidence type="ECO:0000256" key="1">
    <source>
        <dbReference type="ARBA" id="ARBA00004474"/>
    </source>
</evidence>